<dbReference type="CDD" id="cd02570">
    <property type="entry name" value="PseudoU_synth_EcTruA"/>
    <property type="match status" value="1"/>
</dbReference>
<dbReference type="RefSeq" id="WP_263061345.1">
    <property type="nucleotide sequence ID" value="NZ_JAOUSE010000012.1"/>
</dbReference>
<reference evidence="7 8" key="1">
    <citation type="submission" date="2022-10" db="EMBL/GenBank/DDBJ databases">
        <title>Description of Fervidibacillus gen. nov. in the family Fervidibacillaceae fam. nov. with two species, Fervidibacillus albus sp. nov., and Fervidibacillus halotolerans sp. nov., isolated from tidal flat sediments.</title>
        <authorList>
            <person name="Kwon K.K."/>
            <person name="Yang S.-H."/>
        </authorList>
    </citation>
    <scope>NUCLEOTIDE SEQUENCE [LARGE SCALE GENOMIC DNA]</scope>
    <source>
        <strain evidence="7 8">DSM 23332</strain>
    </source>
</reference>
<dbReference type="PANTHER" id="PTHR11142:SF0">
    <property type="entry name" value="TRNA PSEUDOURIDINE SYNTHASE-LIKE 1"/>
    <property type="match status" value="1"/>
</dbReference>
<dbReference type="PANTHER" id="PTHR11142">
    <property type="entry name" value="PSEUDOURIDYLATE SYNTHASE"/>
    <property type="match status" value="1"/>
</dbReference>
<dbReference type="EMBL" id="JAOUSE010000012">
    <property type="protein sequence ID" value="MCU9594062.1"/>
    <property type="molecule type" value="Genomic_DNA"/>
</dbReference>
<keyword evidence="2 4" id="KW-0819">tRNA processing</keyword>
<dbReference type="InterPro" id="IPR020103">
    <property type="entry name" value="PsdUridine_synth_cat_dom_sf"/>
</dbReference>
<dbReference type="PIRSF" id="PIRSF001430">
    <property type="entry name" value="tRNA_psdUrid_synth"/>
    <property type="match status" value="1"/>
</dbReference>
<dbReference type="GO" id="GO:0160147">
    <property type="term" value="F:tRNA pseudouridine(38-40) synthase activity"/>
    <property type="evidence" value="ECO:0007669"/>
    <property type="project" value="UniProtKB-EC"/>
</dbReference>
<dbReference type="HAMAP" id="MF_00171">
    <property type="entry name" value="TruA"/>
    <property type="match status" value="1"/>
</dbReference>
<proteinExistence type="inferred from homology"/>
<dbReference type="Pfam" id="PF01416">
    <property type="entry name" value="PseudoU_synth_1"/>
    <property type="match status" value="2"/>
</dbReference>
<feature type="active site" description="Nucleophile" evidence="4">
    <location>
        <position position="53"/>
    </location>
</feature>
<dbReference type="Gene3D" id="3.30.70.660">
    <property type="entry name" value="Pseudouridine synthase I, catalytic domain, C-terminal subdomain"/>
    <property type="match status" value="1"/>
</dbReference>
<comment type="catalytic activity">
    <reaction evidence="4 5">
        <text>uridine(38/39/40) in tRNA = pseudouridine(38/39/40) in tRNA</text>
        <dbReference type="Rhea" id="RHEA:22376"/>
        <dbReference type="Rhea" id="RHEA-COMP:10085"/>
        <dbReference type="Rhea" id="RHEA-COMP:10087"/>
        <dbReference type="ChEBI" id="CHEBI:65314"/>
        <dbReference type="ChEBI" id="CHEBI:65315"/>
        <dbReference type="EC" id="5.4.99.12"/>
    </reaction>
</comment>
<evidence type="ECO:0000313" key="8">
    <source>
        <dbReference type="Proteomes" id="UP001208656"/>
    </source>
</evidence>
<evidence type="ECO:0000256" key="5">
    <source>
        <dbReference type="RuleBase" id="RU003792"/>
    </source>
</evidence>
<dbReference type="InterPro" id="IPR020097">
    <property type="entry name" value="PsdUridine_synth_TruA_a/b_dom"/>
</dbReference>
<evidence type="ECO:0000259" key="6">
    <source>
        <dbReference type="Pfam" id="PF01416"/>
    </source>
</evidence>
<sequence length="245" mass="28278">MNRVKCIISYDGSDFVGYQVQPNGRTVQGEIEKVLSRMHKGEFVRIHGSGRTDRGVHAKGQVIHFDTYLDLKGEQWTRALNAQLPEDIVVLTTESVDCSFHARFSAKGKEYHYYLYRDTKRNPFLRNYAFHYPYPLEIDSMKKALEFFLGTHDFTSFSSAKSDIEDRVRTIDMFRLVEEEQKLIFKIKGNGFLYNMVRIIVGTVLEVGEGKRKPEDVLEILQAKNRGAAGKTVPGHGLYLYKVYY</sequence>
<dbReference type="InterPro" id="IPR001406">
    <property type="entry name" value="PsdUridine_synth_TruA"/>
</dbReference>
<feature type="domain" description="Pseudouridine synthase I TruA alpha/beta" evidence="6">
    <location>
        <begin position="146"/>
        <end position="245"/>
    </location>
</feature>
<dbReference type="InterPro" id="IPR020095">
    <property type="entry name" value="PsdUridine_synth_TruA_C"/>
</dbReference>
<feature type="domain" description="Pseudouridine synthase I TruA alpha/beta" evidence="6">
    <location>
        <begin position="8"/>
        <end position="104"/>
    </location>
</feature>
<evidence type="ECO:0000313" key="7">
    <source>
        <dbReference type="EMBL" id="MCU9594062.1"/>
    </source>
</evidence>
<evidence type="ECO:0000256" key="4">
    <source>
        <dbReference type="HAMAP-Rule" id="MF_00171"/>
    </source>
</evidence>
<comment type="caution">
    <text evidence="4">Lacks conserved residue(s) required for the propagation of feature annotation.</text>
</comment>
<protein>
    <recommendedName>
        <fullName evidence="4">tRNA pseudouridine synthase A</fullName>
        <ecNumber evidence="4">5.4.99.12</ecNumber>
    </recommendedName>
    <alternativeName>
        <fullName evidence="4">tRNA pseudouridine(38-40) synthase</fullName>
    </alternativeName>
    <alternativeName>
        <fullName evidence="4">tRNA pseudouridylate synthase I</fullName>
    </alternativeName>
    <alternativeName>
        <fullName evidence="4">tRNA-uridine isomerase I</fullName>
    </alternativeName>
</protein>
<keyword evidence="8" id="KW-1185">Reference proteome</keyword>
<accession>A0ABT2WJ70</accession>
<evidence type="ECO:0000256" key="1">
    <source>
        <dbReference type="ARBA" id="ARBA00009375"/>
    </source>
</evidence>
<dbReference type="NCBIfam" id="TIGR00071">
    <property type="entry name" value="hisT_truA"/>
    <property type="match status" value="1"/>
</dbReference>
<organism evidence="7 8">
    <name type="scientific">Pallidibacillus thermolactis</name>
    <dbReference type="NCBI Taxonomy" id="251051"/>
    <lineage>
        <taxon>Bacteria</taxon>
        <taxon>Bacillati</taxon>
        <taxon>Bacillota</taxon>
        <taxon>Bacilli</taxon>
        <taxon>Bacillales</taxon>
        <taxon>Bacillaceae</taxon>
        <taxon>Pallidibacillus</taxon>
    </lineage>
</organism>
<name>A0ABT2WJ70_9BACI</name>
<comment type="caution">
    <text evidence="7">The sequence shown here is derived from an EMBL/GenBank/DDBJ whole genome shotgun (WGS) entry which is preliminary data.</text>
</comment>
<evidence type="ECO:0000256" key="3">
    <source>
        <dbReference type="ARBA" id="ARBA00023235"/>
    </source>
</evidence>
<dbReference type="Gene3D" id="3.30.70.580">
    <property type="entry name" value="Pseudouridine synthase I, catalytic domain, N-terminal subdomain"/>
    <property type="match status" value="1"/>
</dbReference>
<evidence type="ECO:0000256" key="2">
    <source>
        <dbReference type="ARBA" id="ARBA00022694"/>
    </source>
</evidence>
<comment type="subunit">
    <text evidence="4">Homodimer.</text>
</comment>
<dbReference type="Proteomes" id="UP001208656">
    <property type="component" value="Unassembled WGS sequence"/>
</dbReference>
<feature type="binding site" evidence="4">
    <location>
        <position position="111"/>
    </location>
    <ligand>
        <name>substrate</name>
    </ligand>
</feature>
<dbReference type="InterPro" id="IPR020094">
    <property type="entry name" value="TruA/RsuA/RluB/E/F_N"/>
</dbReference>
<comment type="similarity">
    <text evidence="1 4 5">Belongs to the tRNA pseudouridine synthase TruA family.</text>
</comment>
<comment type="function">
    <text evidence="4">Formation of pseudouridine at positions 38, 39 and 40 in the anticodon stem and loop of transfer RNAs.</text>
</comment>
<keyword evidence="3 4" id="KW-0413">Isomerase</keyword>
<dbReference type="SUPFAM" id="SSF55120">
    <property type="entry name" value="Pseudouridine synthase"/>
    <property type="match status" value="1"/>
</dbReference>
<gene>
    <name evidence="4 7" type="primary">truA</name>
    <name evidence="7" type="ORF">OEV82_06290</name>
</gene>
<dbReference type="EC" id="5.4.99.12" evidence="4"/>